<name>A0AAW0P1I9_9GOBI</name>
<dbReference type="AlphaFoldDB" id="A0AAW0P1I9"/>
<feature type="region of interest" description="Disordered" evidence="3">
    <location>
        <begin position="69"/>
        <end position="113"/>
    </location>
</feature>
<evidence type="ECO:0000256" key="2">
    <source>
        <dbReference type="ARBA" id="ARBA00022737"/>
    </source>
</evidence>
<feature type="region of interest" description="Disordered" evidence="3">
    <location>
        <begin position="1"/>
        <end position="57"/>
    </location>
</feature>
<dbReference type="PANTHER" id="PTHR44472:SF1">
    <property type="entry name" value="DDB1 AND CUL4 ASSOCIATED FACTOR 4"/>
    <property type="match status" value="1"/>
</dbReference>
<gene>
    <name evidence="4" type="ORF">WMY93_014441</name>
</gene>
<dbReference type="InterPro" id="IPR036322">
    <property type="entry name" value="WD40_repeat_dom_sf"/>
</dbReference>
<evidence type="ECO:0000313" key="5">
    <source>
        <dbReference type="Proteomes" id="UP001460270"/>
    </source>
</evidence>
<evidence type="ECO:0000313" key="4">
    <source>
        <dbReference type="EMBL" id="KAK7909757.1"/>
    </source>
</evidence>
<dbReference type="SMART" id="SM00320">
    <property type="entry name" value="WD40"/>
    <property type="match status" value="2"/>
</dbReference>
<evidence type="ECO:0000256" key="3">
    <source>
        <dbReference type="SAM" id="MobiDB-lite"/>
    </source>
</evidence>
<proteinExistence type="predicted"/>
<dbReference type="InterPro" id="IPR052254">
    <property type="entry name" value="CUL4-DDB1_E3_ligase_receptor"/>
</dbReference>
<dbReference type="Proteomes" id="UP001460270">
    <property type="component" value="Unassembled WGS sequence"/>
</dbReference>
<reference evidence="5" key="1">
    <citation type="submission" date="2024-04" db="EMBL/GenBank/DDBJ databases">
        <title>Salinicola lusitanus LLJ914,a marine bacterium isolated from the Okinawa Trough.</title>
        <authorList>
            <person name="Li J."/>
        </authorList>
    </citation>
    <scope>NUCLEOTIDE SEQUENCE [LARGE SCALE GENOMIC DNA]</scope>
</reference>
<dbReference type="GO" id="GO:0080008">
    <property type="term" value="C:Cul4-RING E3 ubiquitin ligase complex"/>
    <property type="evidence" value="ECO:0007669"/>
    <property type="project" value="TreeGrafter"/>
</dbReference>
<feature type="compositionally biased region" description="Basic and acidic residues" evidence="3">
    <location>
        <begin position="84"/>
        <end position="104"/>
    </location>
</feature>
<dbReference type="PANTHER" id="PTHR44472">
    <property type="entry name" value="DDB1- AND CUL4-ASSOCIATED FACTOR 4-RELATED"/>
    <property type="match status" value="1"/>
</dbReference>
<dbReference type="Pfam" id="PF23761">
    <property type="entry name" value="Beta-prop_DCAF4"/>
    <property type="match status" value="1"/>
</dbReference>
<protein>
    <recommendedName>
        <fullName evidence="6">WD repeat domain 21</fullName>
    </recommendedName>
</protein>
<accession>A0AAW0P1I9</accession>
<feature type="compositionally biased region" description="Basic residues" evidence="3">
    <location>
        <begin position="1"/>
        <end position="16"/>
    </location>
</feature>
<dbReference type="InterPro" id="IPR015943">
    <property type="entry name" value="WD40/YVTN_repeat-like_dom_sf"/>
</dbReference>
<dbReference type="SUPFAM" id="SSF50978">
    <property type="entry name" value="WD40 repeat-like"/>
    <property type="match status" value="1"/>
</dbReference>
<keyword evidence="1" id="KW-0853">WD repeat</keyword>
<keyword evidence="5" id="KW-1185">Reference proteome</keyword>
<feature type="compositionally biased region" description="Low complexity" evidence="3">
    <location>
        <begin position="36"/>
        <end position="53"/>
    </location>
</feature>
<sequence length="486" mass="54830">MCPQRRKRSRNQRRRDNRREWDNENLQHVLRETESEPATSAPSSASSSSAAPELPGFYFDPEKNRYFRLLPGHNNCNPLTTEQLRQKEREKQRERSLAEDDNPRKKAPRPGQNMALLLQKRQFGTISGKSYCRLSNEVQVCGMKRQQLELVNANLMNKMLAMDSSCERVFIESDVSHAGAKYGLMNLSHSSRTQSPLTMTLSDNLSFTNRKVRYACWASVSRTDSHVLMCVIGSGDTPGCVRLLPDTFYGSSRTGPELLCSFNITSALTCAWCTHPHYDRTLSAGAPHRVIVKNVESGHTKNYDVNSDVLTQQFIPRSPVLFNGCRSGEIFGLDLRKRGGGLMQGWKTHRFQQESAITSLRVLNDHNYLLAADMLGQIKLWDARMSKSVQQYKGHYNEHLLLPVHVSEPEQLVLAVGQDCYTRIWSLQDGRLLRTIPSPHPVSNDLIPSVVFSSNLGGPKGPPGLLMSIKNDVFYFPYIKDSEDGG</sequence>
<dbReference type="Gene3D" id="2.130.10.10">
    <property type="entry name" value="YVTN repeat-like/Quinoprotein amine dehydrogenase"/>
    <property type="match status" value="1"/>
</dbReference>
<evidence type="ECO:0008006" key="6">
    <source>
        <dbReference type="Google" id="ProtNLM"/>
    </source>
</evidence>
<organism evidence="4 5">
    <name type="scientific">Mugilogobius chulae</name>
    <name type="common">yellowstripe goby</name>
    <dbReference type="NCBI Taxonomy" id="88201"/>
    <lineage>
        <taxon>Eukaryota</taxon>
        <taxon>Metazoa</taxon>
        <taxon>Chordata</taxon>
        <taxon>Craniata</taxon>
        <taxon>Vertebrata</taxon>
        <taxon>Euteleostomi</taxon>
        <taxon>Actinopterygii</taxon>
        <taxon>Neopterygii</taxon>
        <taxon>Teleostei</taxon>
        <taxon>Neoteleostei</taxon>
        <taxon>Acanthomorphata</taxon>
        <taxon>Gobiaria</taxon>
        <taxon>Gobiiformes</taxon>
        <taxon>Gobioidei</taxon>
        <taxon>Gobiidae</taxon>
        <taxon>Gobionellinae</taxon>
        <taxon>Mugilogobius</taxon>
    </lineage>
</organism>
<comment type="caution">
    <text evidence="4">The sequence shown here is derived from an EMBL/GenBank/DDBJ whole genome shotgun (WGS) entry which is preliminary data.</text>
</comment>
<dbReference type="InterPro" id="IPR001680">
    <property type="entry name" value="WD40_rpt"/>
</dbReference>
<keyword evidence="2" id="KW-0677">Repeat</keyword>
<dbReference type="EMBL" id="JBBPFD010000010">
    <property type="protein sequence ID" value="KAK7909757.1"/>
    <property type="molecule type" value="Genomic_DNA"/>
</dbReference>
<evidence type="ECO:0000256" key="1">
    <source>
        <dbReference type="ARBA" id="ARBA00022574"/>
    </source>
</evidence>